<sequence length="328" mass="37466">MTMKFHIQLSDMQEYFPQFLASMQATLLDRSWEQQAIAPAHIGSGGITRLRIRPGMEIVMTDLLLEEDMKYTIQENFQLLELNYSLSGQTYCAWNGKEKQIASKEGSVVFLADEKVYLERKAGIRNQHVEIRMSPEHFLSYSEQSEDGSIFEAFLNRHQGGVEPYDTSPAIQKCIHDMFFCTYQGPLKRLYMESKAMEIIALVSQSPGTAKARSSVNLRKQDVEMLARVQATIVQNLENPYSIRQLSRMAGMNESKLKQGFREMYGMSIFEQVRQARMEKALALMETEQLTIGQAAAAVGYSNASNFTAAFRKQYGMNPSEYVRRQFS</sequence>
<accession>A0A4Y3PG74</accession>
<protein>
    <submittedName>
        <fullName evidence="5">AraC family transcriptional regulator</fullName>
    </submittedName>
</protein>
<dbReference type="AlphaFoldDB" id="A0A4Y3PG74"/>
<keyword evidence="2" id="KW-0238">DNA-binding</keyword>
<evidence type="ECO:0000256" key="1">
    <source>
        <dbReference type="ARBA" id="ARBA00023015"/>
    </source>
</evidence>
<dbReference type="Pfam" id="PF12833">
    <property type="entry name" value="HTH_18"/>
    <property type="match status" value="1"/>
</dbReference>
<dbReference type="PRINTS" id="PR00032">
    <property type="entry name" value="HTHARAC"/>
</dbReference>
<evidence type="ECO:0000259" key="4">
    <source>
        <dbReference type="PROSITE" id="PS01124"/>
    </source>
</evidence>
<gene>
    <name evidence="5" type="ORF">BPA01_19370</name>
</gene>
<comment type="caution">
    <text evidence="5">The sequence shown here is derived from an EMBL/GenBank/DDBJ whole genome shotgun (WGS) entry which is preliminary data.</text>
</comment>
<dbReference type="EMBL" id="BJMH01000007">
    <property type="protein sequence ID" value="GEB32357.1"/>
    <property type="molecule type" value="Genomic_DNA"/>
</dbReference>
<reference evidence="5 6" key="1">
    <citation type="submission" date="2019-06" db="EMBL/GenBank/DDBJ databases">
        <title>Whole genome shotgun sequence of Brevibacillus parabrevis NBRC 12334.</title>
        <authorList>
            <person name="Hosoyama A."/>
            <person name="Uohara A."/>
            <person name="Ohji S."/>
            <person name="Ichikawa N."/>
        </authorList>
    </citation>
    <scope>NUCLEOTIDE SEQUENCE [LARGE SCALE GENOMIC DNA]</scope>
    <source>
        <strain evidence="5 6">NBRC 12334</strain>
    </source>
</reference>
<dbReference type="Gene3D" id="1.10.10.60">
    <property type="entry name" value="Homeodomain-like"/>
    <property type="match status" value="1"/>
</dbReference>
<dbReference type="InterPro" id="IPR053142">
    <property type="entry name" value="PchR_regulatory_protein"/>
</dbReference>
<dbReference type="SUPFAM" id="SSF46689">
    <property type="entry name" value="Homeodomain-like"/>
    <property type="match status" value="2"/>
</dbReference>
<dbReference type="STRING" id="54914.AV540_11925"/>
<dbReference type="InterPro" id="IPR009057">
    <property type="entry name" value="Homeodomain-like_sf"/>
</dbReference>
<evidence type="ECO:0000313" key="6">
    <source>
        <dbReference type="Proteomes" id="UP000316882"/>
    </source>
</evidence>
<name>A0A4Y3PG74_BREPA</name>
<organism evidence="5 6">
    <name type="scientific">Brevibacillus parabrevis</name>
    <dbReference type="NCBI Taxonomy" id="54914"/>
    <lineage>
        <taxon>Bacteria</taxon>
        <taxon>Bacillati</taxon>
        <taxon>Bacillota</taxon>
        <taxon>Bacilli</taxon>
        <taxon>Bacillales</taxon>
        <taxon>Paenibacillaceae</taxon>
        <taxon>Brevibacillus</taxon>
    </lineage>
</organism>
<dbReference type="PANTHER" id="PTHR47893:SF1">
    <property type="entry name" value="REGULATORY PROTEIN PCHR"/>
    <property type="match status" value="1"/>
</dbReference>
<keyword evidence="1" id="KW-0805">Transcription regulation</keyword>
<evidence type="ECO:0000313" key="5">
    <source>
        <dbReference type="EMBL" id="GEB32357.1"/>
    </source>
</evidence>
<dbReference type="GO" id="GO:0043565">
    <property type="term" value="F:sequence-specific DNA binding"/>
    <property type="evidence" value="ECO:0007669"/>
    <property type="project" value="InterPro"/>
</dbReference>
<evidence type="ECO:0000256" key="3">
    <source>
        <dbReference type="ARBA" id="ARBA00023163"/>
    </source>
</evidence>
<dbReference type="PROSITE" id="PS01124">
    <property type="entry name" value="HTH_ARAC_FAMILY_2"/>
    <property type="match status" value="1"/>
</dbReference>
<dbReference type="GO" id="GO:0003700">
    <property type="term" value="F:DNA-binding transcription factor activity"/>
    <property type="evidence" value="ECO:0007669"/>
    <property type="project" value="InterPro"/>
</dbReference>
<dbReference type="PROSITE" id="PS00041">
    <property type="entry name" value="HTH_ARAC_FAMILY_1"/>
    <property type="match status" value="1"/>
</dbReference>
<dbReference type="Proteomes" id="UP000316882">
    <property type="component" value="Unassembled WGS sequence"/>
</dbReference>
<feature type="domain" description="HTH araC/xylS-type" evidence="4">
    <location>
        <begin position="227"/>
        <end position="325"/>
    </location>
</feature>
<dbReference type="PANTHER" id="PTHR47893">
    <property type="entry name" value="REGULATORY PROTEIN PCHR"/>
    <property type="match status" value="1"/>
</dbReference>
<dbReference type="InterPro" id="IPR020449">
    <property type="entry name" value="Tscrpt_reg_AraC-type_HTH"/>
</dbReference>
<dbReference type="InterPro" id="IPR018060">
    <property type="entry name" value="HTH_AraC"/>
</dbReference>
<proteinExistence type="predicted"/>
<dbReference type="InterPro" id="IPR018062">
    <property type="entry name" value="HTH_AraC-typ_CS"/>
</dbReference>
<keyword evidence="3" id="KW-0804">Transcription</keyword>
<evidence type="ECO:0000256" key="2">
    <source>
        <dbReference type="ARBA" id="ARBA00023125"/>
    </source>
</evidence>
<dbReference type="SMART" id="SM00342">
    <property type="entry name" value="HTH_ARAC"/>
    <property type="match status" value="1"/>
</dbReference>
<keyword evidence="6" id="KW-1185">Reference proteome</keyword>